<dbReference type="PANTHER" id="PTHR11516">
    <property type="entry name" value="PYRUVATE DEHYDROGENASE E1 COMPONENT, ALPHA SUBUNIT BACTERIAL AND ORGANELLAR"/>
    <property type="match status" value="1"/>
</dbReference>
<keyword evidence="6 8" id="KW-0786">Thiamine pyrophosphate</keyword>
<dbReference type="InterPro" id="IPR001017">
    <property type="entry name" value="DH_E1"/>
</dbReference>
<dbReference type="Pfam" id="PF00676">
    <property type="entry name" value="E1_dh"/>
    <property type="match status" value="1"/>
</dbReference>
<dbReference type="InterPro" id="IPR029061">
    <property type="entry name" value="THDP-binding"/>
</dbReference>
<dbReference type="GO" id="GO:0006086">
    <property type="term" value="P:pyruvate decarboxylation to acetyl-CoA"/>
    <property type="evidence" value="ECO:0007669"/>
    <property type="project" value="InterPro"/>
</dbReference>
<organism evidence="10 11">
    <name type="scientific">Methylacidimicrobium cyclopophantes</name>
    <dbReference type="NCBI Taxonomy" id="1041766"/>
    <lineage>
        <taxon>Bacteria</taxon>
        <taxon>Pseudomonadati</taxon>
        <taxon>Verrucomicrobiota</taxon>
        <taxon>Methylacidimicrobium</taxon>
    </lineage>
</organism>
<sequence>MVGEDPGVAVAEPKAAALSLSPDQQIALYRQMVRIRRFEEKAAQAFMRAEIKGFCHLYIGEEAVAVGALSALEQRDAVITAYRDHGVALARGTSARACMAELLGKRTGCSKGMGGSMHLFDRAHHFYGGHAIVGSHTAVAAGLAFAQQYENTGGITLCLLGDGAMNQGVVSETLNLVSLWRLPIVFLIENNEYAMGTSVARSSAGLPLVNRGSAFDMAGRTANGMDVEDVRASVAEAVSLARTEHLPTLLEVKTYRYRGHSMSDPDTYRTKQEIAEQKKNDPIFLYRKRLEERRILTEDLAKQIDDEARAEAQDALTFAEQSPEPDLELAFSLLFSPEDRIDPVPRPRYSDI</sequence>
<evidence type="ECO:0000256" key="2">
    <source>
        <dbReference type="ARBA" id="ARBA00011870"/>
    </source>
</evidence>
<dbReference type="PANTHER" id="PTHR11516:SF60">
    <property type="entry name" value="PYRUVATE DEHYDROGENASE E1 COMPONENT SUBUNIT ALPHA"/>
    <property type="match status" value="1"/>
</dbReference>
<evidence type="ECO:0000259" key="9">
    <source>
        <dbReference type="Pfam" id="PF00676"/>
    </source>
</evidence>
<dbReference type="InterPro" id="IPR050642">
    <property type="entry name" value="PDH_E1_Alpha_Subunit"/>
</dbReference>
<evidence type="ECO:0000256" key="3">
    <source>
        <dbReference type="ARBA" id="ARBA00012281"/>
    </source>
</evidence>
<comment type="subunit">
    <text evidence="2 8">Heterodimer of an alpha and a beta chain.</text>
</comment>
<accession>A0A5E6MCB1</accession>
<evidence type="ECO:0000256" key="4">
    <source>
        <dbReference type="ARBA" id="ARBA00014159"/>
    </source>
</evidence>
<evidence type="ECO:0000256" key="5">
    <source>
        <dbReference type="ARBA" id="ARBA00023002"/>
    </source>
</evidence>
<comment type="catalytic activity">
    <reaction evidence="8">
        <text>N(6)-[(R)-lipoyl]-L-lysyl-[protein] + pyruvate + H(+) = N(6)-[(R)-S(8)-acetyldihydrolipoyl]-L-lysyl-[protein] + CO2</text>
        <dbReference type="Rhea" id="RHEA:19189"/>
        <dbReference type="Rhea" id="RHEA-COMP:10474"/>
        <dbReference type="Rhea" id="RHEA-COMP:10478"/>
        <dbReference type="ChEBI" id="CHEBI:15361"/>
        <dbReference type="ChEBI" id="CHEBI:15378"/>
        <dbReference type="ChEBI" id="CHEBI:16526"/>
        <dbReference type="ChEBI" id="CHEBI:83099"/>
        <dbReference type="ChEBI" id="CHEBI:83111"/>
        <dbReference type="EC" id="1.2.4.1"/>
    </reaction>
</comment>
<dbReference type="Proteomes" id="UP000381693">
    <property type="component" value="Unassembled WGS sequence"/>
</dbReference>
<dbReference type="OrthoDB" id="9766715at2"/>
<proteinExistence type="predicted"/>
<reference evidence="10" key="1">
    <citation type="submission" date="2019-09" db="EMBL/GenBank/DDBJ databases">
        <authorList>
            <person name="Cremers G."/>
        </authorList>
    </citation>
    <scope>NUCLEOTIDE SEQUENCE [LARGE SCALE GENOMIC DNA]</scope>
    <source>
        <strain evidence="10">3B</strain>
    </source>
</reference>
<evidence type="ECO:0000256" key="8">
    <source>
        <dbReference type="RuleBase" id="RU361139"/>
    </source>
</evidence>
<keyword evidence="11" id="KW-1185">Reference proteome</keyword>
<keyword evidence="5 8" id="KW-0560">Oxidoreductase</keyword>
<dbReference type="SUPFAM" id="SSF52518">
    <property type="entry name" value="Thiamin diphosphate-binding fold (THDP-binding)"/>
    <property type="match status" value="1"/>
</dbReference>
<dbReference type="EMBL" id="CABFUZ020000132">
    <property type="protein sequence ID" value="VVM06859.1"/>
    <property type="molecule type" value="Genomic_DNA"/>
</dbReference>
<dbReference type="NCBIfam" id="TIGR03182">
    <property type="entry name" value="PDH_E1_alph_y"/>
    <property type="match status" value="1"/>
</dbReference>
<dbReference type="RefSeq" id="WP_142525314.1">
    <property type="nucleotide sequence ID" value="NZ_CABFUZ020000132.1"/>
</dbReference>
<keyword evidence="7 8" id="KW-0670">Pyruvate</keyword>
<dbReference type="GO" id="GO:0004739">
    <property type="term" value="F:pyruvate dehydrogenase (acetyl-transferring) activity"/>
    <property type="evidence" value="ECO:0007669"/>
    <property type="project" value="UniProtKB-UniRule"/>
</dbReference>
<dbReference type="FunFam" id="3.40.50.970:FF:000013">
    <property type="entry name" value="Pyruvate dehydrogenase E1 component subunit alpha"/>
    <property type="match status" value="1"/>
</dbReference>
<dbReference type="AlphaFoldDB" id="A0A5E6MCB1"/>
<evidence type="ECO:0000256" key="1">
    <source>
        <dbReference type="ARBA" id="ARBA00001964"/>
    </source>
</evidence>
<name>A0A5E6MCB1_9BACT</name>
<dbReference type="EC" id="1.2.4.1" evidence="3 8"/>
<evidence type="ECO:0000313" key="11">
    <source>
        <dbReference type="Proteomes" id="UP000381693"/>
    </source>
</evidence>
<feature type="domain" description="Dehydrogenase E1 component" evidence="9">
    <location>
        <begin position="30"/>
        <end position="327"/>
    </location>
</feature>
<dbReference type="CDD" id="cd02000">
    <property type="entry name" value="TPP_E1_PDC_ADC_BCADC"/>
    <property type="match status" value="1"/>
</dbReference>
<evidence type="ECO:0000313" key="10">
    <source>
        <dbReference type="EMBL" id="VVM06859.1"/>
    </source>
</evidence>
<comment type="cofactor">
    <cofactor evidence="1 8">
        <name>thiamine diphosphate</name>
        <dbReference type="ChEBI" id="CHEBI:58937"/>
    </cofactor>
</comment>
<protein>
    <recommendedName>
        <fullName evidence="4 8">Pyruvate dehydrogenase E1 component subunit alpha</fullName>
        <ecNumber evidence="3 8">1.2.4.1</ecNumber>
    </recommendedName>
</protein>
<gene>
    <name evidence="10" type="primary">PDHA/pdhA</name>
    <name evidence="8" type="synonym">pdhA</name>
    <name evidence="10" type="ORF">MAMC_01299</name>
</gene>
<comment type="function">
    <text evidence="8">The pyruvate dehydrogenase complex catalyzes the overall conversion of pyruvate to acetyl-CoA and CO(2).</text>
</comment>
<evidence type="ECO:0000256" key="6">
    <source>
        <dbReference type="ARBA" id="ARBA00023052"/>
    </source>
</evidence>
<comment type="caution">
    <text evidence="10">The sequence shown here is derived from an EMBL/GenBank/DDBJ whole genome shotgun (WGS) entry which is preliminary data.</text>
</comment>
<dbReference type="Gene3D" id="3.40.50.970">
    <property type="match status" value="1"/>
</dbReference>
<dbReference type="InterPro" id="IPR017597">
    <property type="entry name" value="Pyrv_DH_E1_asu_subgrp-y"/>
</dbReference>
<evidence type="ECO:0000256" key="7">
    <source>
        <dbReference type="ARBA" id="ARBA00023317"/>
    </source>
</evidence>